<evidence type="ECO:0000313" key="1">
    <source>
        <dbReference type="EMBL" id="GHD63759.1"/>
    </source>
</evidence>
<proteinExistence type="predicted"/>
<protein>
    <submittedName>
        <fullName evidence="1">Uncharacterized protein</fullName>
    </submittedName>
</protein>
<dbReference type="Proteomes" id="UP000604737">
    <property type="component" value="Unassembled WGS sequence"/>
</dbReference>
<dbReference type="RefSeq" id="WP_189460694.1">
    <property type="nucleotide sequence ID" value="NZ_BMYO01000005.1"/>
</dbReference>
<evidence type="ECO:0000313" key="2">
    <source>
        <dbReference type="Proteomes" id="UP000604737"/>
    </source>
</evidence>
<dbReference type="EMBL" id="BMYO01000005">
    <property type="protein sequence ID" value="GHD63759.1"/>
    <property type="molecule type" value="Genomic_DNA"/>
</dbReference>
<name>A0ABQ3H051_9NEIS</name>
<accession>A0ABQ3H051</accession>
<gene>
    <name evidence="1" type="ORF">GCM10007350_21890</name>
</gene>
<keyword evidence="2" id="KW-1185">Reference proteome</keyword>
<comment type="caution">
    <text evidence="1">The sequence shown here is derived from an EMBL/GenBank/DDBJ whole genome shotgun (WGS) entry which is preliminary data.</text>
</comment>
<reference evidence="2" key="1">
    <citation type="journal article" date="2019" name="Int. J. Syst. Evol. Microbiol.">
        <title>The Global Catalogue of Microorganisms (GCM) 10K type strain sequencing project: providing services to taxonomists for standard genome sequencing and annotation.</title>
        <authorList>
            <consortium name="The Broad Institute Genomics Platform"/>
            <consortium name="The Broad Institute Genome Sequencing Center for Infectious Disease"/>
            <person name="Wu L."/>
            <person name="Ma J."/>
        </authorList>
    </citation>
    <scope>NUCLEOTIDE SEQUENCE [LARGE SCALE GENOMIC DNA]</scope>
    <source>
        <strain evidence="2">KCTC 23701</strain>
    </source>
</reference>
<organism evidence="1 2">
    <name type="scientific">Jeongeupia chitinilytica</name>
    <dbReference type="NCBI Taxonomy" id="1041641"/>
    <lineage>
        <taxon>Bacteria</taxon>
        <taxon>Pseudomonadati</taxon>
        <taxon>Pseudomonadota</taxon>
        <taxon>Betaproteobacteria</taxon>
        <taxon>Neisseriales</taxon>
        <taxon>Chitinibacteraceae</taxon>
        <taxon>Jeongeupia</taxon>
    </lineage>
</organism>
<sequence length="89" mass="9865">MSEQSNVVVFNGTSLSRLAMQNRVLRSLRELGCTVLRVSQDSCLTIEIDAATCRCLDGQGSKPVRRRQGAEILNKVRFAGLEVVWREAA</sequence>